<name>A0A1F7F996_UNCRA</name>
<dbReference type="GO" id="GO:0051537">
    <property type="term" value="F:2 iron, 2 sulfur cluster binding"/>
    <property type="evidence" value="ECO:0007669"/>
    <property type="project" value="UniProtKB-KW"/>
</dbReference>
<dbReference type="InterPro" id="IPR012165">
    <property type="entry name" value="Cyt_c3_hydrogenase_gsu"/>
</dbReference>
<feature type="binding site" evidence="1">
    <location>
        <begin position="76"/>
        <end position="78"/>
    </location>
    <ligand>
        <name>FAD</name>
        <dbReference type="ChEBI" id="CHEBI:57692"/>
    </ligand>
</feature>
<evidence type="ECO:0000313" key="5">
    <source>
        <dbReference type="Proteomes" id="UP000179243"/>
    </source>
</evidence>
<dbReference type="Pfam" id="PF00175">
    <property type="entry name" value="NAD_binding_1"/>
    <property type="match status" value="1"/>
</dbReference>
<dbReference type="InterPro" id="IPR039261">
    <property type="entry name" value="FNR_nucleotide-bd"/>
</dbReference>
<dbReference type="InterPro" id="IPR019480">
    <property type="entry name" value="Dihydroorotate_DH_Fe-S-bd"/>
</dbReference>
<keyword evidence="2" id="KW-0411">Iron-sulfur</keyword>
<dbReference type="Gene3D" id="2.40.30.10">
    <property type="entry name" value="Translation factors"/>
    <property type="match status" value="1"/>
</dbReference>
<feature type="binding site" evidence="2">
    <location>
        <position position="246"/>
    </location>
    <ligand>
        <name>[2Fe-2S] cluster</name>
        <dbReference type="ChEBI" id="CHEBI:190135"/>
    </ligand>
</feature>
<dbReference type="PANTHER" id="PTHR43513">
    <property type="entry name" value="DIHYDROOROTATE DEHYDROGENASE B (NAD(+)), ELECTRON TRANSFER SUBUNIT"/>
    <property type="match status" value="1"/>
</dbReference>
<dbReference type="InterPro" id="IPR017927">
    <property type="entry name" value="FAD-bd_FR_type"/>
</dbReference>
<proteinExistence type="predicted"/>
<dbReference type="EMBL" id="MFYX01000093">
    <property type="protein sequence ID" value="OGK03244.1"/>
    <property type="molecule type" value="Genomic_DNA"/>
</dbReference>
<sequence length="280" mass="30972">MCAHDKKDSSLYLPQVCTIVRTEAMTQRDRYFEFKLANGDLGHKPGQFAELSIPGIGEAPISLSSSPTRNGTFEMVIRNVGKVTSMIHTLKAGETLGLRGPFGTDFPMEDLRGKDLLFVAGGIGLVPLRSAIQYALDNRKNYGAIYILFGCTDPTQRLFTKEIADWAKREDIVFLESVDRPAPGWTGNTGVITTLFPKIKDKLNTKNTRALIVGPPIMYKFVILELKTMGFEDKDIIMSLERHMKCGVGKCGHCQINGCYVCQDGPVFTLEAVRGLMEAI</sequence>
<dbReference type="GO" id="GO:0046872">
    <property type="term" value="F:metal ion binding"/>
    <property type="evidence" value="ECO:0007669"/>
    <property type="project" value="UniProtKB-KW"/>
</dbReference>
<dbReference type="GO" id="GO:0006221">
    <property type="term" value="P:pyrimidine nucleotide biosynthetic process"/>
    <property type="evidence" value="ECO:0007669"/>
    <property type="project" value="InterPro"/>
</dbReference>
<dbReference type="CDD" id="cd06221">
    <property type="entry name" value="sulfite_reductase_like"/>
    <property type="match status" value="1"/>
</dbReference>
<dbReference type="Pfam" id="PF00970">
    <property type="entry name" value="FAD_binding_6"/>
    <property type="match status" value="1"/>
</dbReference>
<comment type="cofactor">
    <cofactor evidence="2">
        <name>[2Fe-2S] cluster</name>
        <dbReference type="ChEBI" id="CHEBI:190135"/>
    </cofactor>
    <text evidence="2">Binds 1 [2Fe-2S] cluster per subunit.</text>
</comment>
<dbReference type="Proteomes" id="UP000179243">
    <property type="component" value="Unassembled WGS sequence"/>
</dbReference>
<dbReference type="InterPro" id="IPR017938">
    <property type="entry name" value="Riboflavin_synthase-like_b-brl"/>
</dbReference>
<keyword evidence="2" id="KW-0001">2Fe-2S</keyword>
<dbReference type="Pfam" id="PF10418">
    <property type="entry name" value="DHODB_Fe-S_bind"/>
    <property type="match status" value="1"/>
</dbReference>
<feature type="binding site" evidence="2">
    <location>
        <position position="251"/>
    </location>
    <ligand>
        <name>[2Fe-2S] cluster</name>
        <dbReference type="ChEBI" id="CHEBI:190135"/>
    </ligand>
</feature>
<dbReference type="SUPFAM" id="SSF52343">
    <property type="entry name" value="Ferredoxin reductase-like, C-terminal NADP-linked domain"/>
    <property type="match status" value="1"/>
</dbReference>
<dbReference type="PRINTS" id="PR00410">
    <property type="entry name" value="PHEHYDRXLASE"/>
</dbReference>
<dbReference type="GO" id="GO:0050660">
    <property type="term" value="F:flavin adenine dinucleotide binding"/>
    <property type="evidence" value="ECO:0007669"/>
    <property type="project" value="InterPro"/>
</dbReference>
<dbReference type="PIRSF" id="PIRSF006816">
    <property type="entry name" value="Cyc3_hyd_g"/>
    <property type="match status" value="1"/>
</dbReference>
<evidence type="ECO:0000259" key="3">
    <source>
        <dbReference type="PROSITE" id="PS51384"/>
    </source>
</evidence>
<keyword evidence="1" id="KW-0274">FAD</keyword>
<dbReference type="PANTHER" id="PTHR43513:SF1">
    <property type="entry name" value="ANAEROBIC SULFITE REDUCTASE SUBUNIT B"/>
    <property type="match status" value="1"/>
</dbReference>
<gene>
    <name evidence="4" type="ORF">A2519_13315</name>
</gene>
<organism evidence="4 5">
    <name type="scientific">Candidatus Raymondbacteria bacterium RIFOXYD12_FULL_49_13</name>
    <dbReference type="NCBI Taxonomy" id="1817890"/>
    <lineage>
        <taxon>Bacteria</taxon>
        <taxon>Raymondiibacteriota</taxon>
    </lineage>
</organism>
<keyword evidence="2" id="KW-0479">Metal-binding</keyword>
<feature type="domain" description="FAD-binding FR-type" evidence="3">
    <location>
        <begin position="12"/>
        <end position="108"/>
    </location>
</feature>
<feature type="binding site" evidence="2">
    <location>
        <position position="254"/>
    </location>
    <ligand>
        <name>[2Fe-2S] cluster</name>
        <dbReference type="ChEBI" id="CHEBI:190135"/>
    </ligand>
</feature>
<dbReference type="Gene3D" id="3.40.50.80">
    <property type="entry name" value="Nucleotide-binding domain of ferredoxin-NADP reductase (FNR) module"/>
    <property type="match status" value="1"/>
</dbReference>
<evidence type="ECO:0000256" key="2">
    <source>
        <dbReference type="PIRSR" id="PIRSR006816-2"/>
    </source>
</evidence>
<feature type="binding site" evidence="2">
    <location>
        <position position="262"/>
    </location>
    <ligand>
        <name>[2Fe-2S] cluster</name>
        <dbReference type="ChEBI" id="CHEBI:190135"/>
    </ligand>
</feature>
<accession>A0A1F7F996</accession>
<evidence type="ECO:0000313" key="4">
    <source>
        <dbReference type="EMBL" id="OGK03244.1"/>
    </source>
</evidence>
<dbReference type="PROSITE" id="PS51384">
    <property type="entry name" value="FAD_FR"/>
    <property type="match status" value="1"/>
</dbReference>
<dbReference type="InterPro" id="IPR001433">
    <property type="entry name" value="OxRdtase_FAD/NAD-bd"/>
</dbReference>
<comment type="caution">
    <text evidence="4">The sequence shown here is derived from an EMBL/GenBank/DDBJ whole genome shotgun (WGS) entry which is preliminary data.</text>
</comment>
<evidence type="ECO:0000256" key="1">
    <source>
        <dbReference type="PIRSR" id="PIRSR006816-1"/>
    </source>
</evidence>
<dbReference type="AlphaFoldDB" id="A0A1F7F996"/>
<dbReference type="InterPro" id="IPR050353">
    <property type="entry name" value="PyrK_electron_transfer"/>
</dbReference>
<dbReference type="GO" id="GO:0016491">
    <property type="term" value="F:oxidoreductase activity"/>
    <property type="evidence" value="ECO:0007669"/>
    <property type="project" value="InterPro"/>
</dbReference>
<dbReference type="SUPFAM" id="SSF63380">
    <property type="entry name" value="Riboflavin synthase domain-like"/>
    <property type="match status" value="1"/>
</dbReference>
<dbReference type="InterPro" id="IPR008333">
    <property type="entry name" value="Cbr1-like_FAD-bd_dom"/>
</dbReference>
<protein>
    <submittedName>
        <fullName evidence="4">Oxidoreductase</fullName>
    </submittedName>
</protein>
<keyword evidence="1" id="KW-0285">Flavoprotein</keyword>
<reference evidence="4 5" key="1">
    <citation type="journal article" date="2016" name="Nat. Commun.">
        <title>Thousands of microbial genomes shed light on interconnected biogeochemical processes in an aquifer system.</title>
        <authorList>
            <person name="Anantharaman K."/>
            <person name="Brown C.T."/>
            <person name="Hug L.A."/>
            <person name="Sharon I."/>
            <person name="Castelle C.J."/>
            <person name="Probst A.J."/>
            <person name="Thomas B.C."/>
            <person name="Singh A."/>
            <person name="Wilkins M.J."/>
            <person name="Karaoz U."/>
            <person name="Brodie E.L."/>
            <person name="Williams K.H."/>
            <person name="Hubbard S.S."/>
            <person name="Banfield J.F."/>
        </authorList>
    </citation>
    <scope>NUCLEOTIDE SEQUENCE [LARGE SCALE GENOMIC DNA]</scope>
</reference>
<keyword evidence="2" id="KW-0408">Iron</keyword>
<comment type="cofactor">
    <cofactor evidence="1">
        <name>FAD</name>
        <dbReference type="ChEBI" id="CHEBI:57692"/>
    </cofactor>
    <text evidence="1">Binds 1 FAD per subunit.</text>
</comment>